<accession>A0A0A8YC90</accession>
<protein>
    <submittedName>
        <fullName evidence="1">Uncharacterized protein</fullName>
    </submittedName>
</protein>
<proteinExistence type="predicted"/>
<name>A0A0A8YC90_ARUDO</name>
<reference evidence="1" key="1">
    <citation type="submission" date="2014-09" db="EMBL/GenBank/DDBJ databases">
        <authorList>
            <person name="Magalhaes I.L.F."/>
            <person name="Oliveira U."/>
            <person name="Santos F.R."/>
            <person name="Vidigal T.H.D.A."/>
            <person name="Brescovit A.D."/>
            <person name="Santos A.J."/>
        </authorList>
    </citation>
    <scope>NUCLEOTIDE SEQUENCE</scope>
    <source>
        <tissue evidence="1">Shoot tissue taken approximately 20 cm above the soil surface</tissue>
    </source>
</reference>
<dbReference type="EMBL" id="GBRH01276813">
    <property type="protein sequence ID" value="JAD21082.1"/>
    <property type="molecule type" value="Transcribed_RNA"/>
</dbReference>
<evidence type="ECO:0000313" key="1">
    <source>
        <dbReference type="EMBL" id="JAD21082.1"/>
    </source>
</evidence>
<reference evidence="1" key="2">
    <citation type="journal article" date="2015" name="Data Brief">
        <title>Shoot transcriptome of the giant reed, Arundo donax.</title>
        <authorList>
            <person name="Barrero R.A."/>
            <person name="Guerrero F.D."/>
            <person name="Moolhuijzen P."/>
            <person name="Goolsby J.A."/>
            <person name="Tidwell J."/>
            <person name="Bellgard S.E."/>
            <person name="Bellgard M.I."/>
        </authorList>
    </citation>
    <scope>NUCLEOTIDE SEQUENCE</scope>
    <source>
        <tissue evidence="1">Shoot tissue taken approximately 20 cm above the soil surface</tissue>
    </source>
</reference>
<sequence>MFSYMQSDRTEGVLFI</sequence>
<organism evidence="1">
    <name type="scientific">Arundo donax</name>
    <name type="common">Giant reed</name>
    <name type="synonym">Donax arundinaceus</name>
    <dbReference type="NCBI Taxonomy" id="35708"/>
    <lineage>
        <taxon>Eukaryota</taxon>
        <taxon>Viridiplantae</taxon>
        <taxon>Streptophyta</taxon>
        <taxon>Embryophyta</taxon>
        <taxon>Tracheophyta</taxon>
        <taxon>Spermatophyta</taxon>
        <taxon>Magnoliopsida</taxon>
        <taxon>Liliopsida</taxon>
        <taxon>Poales</taxon>
        <taxon>Poaceae</taxon>
        <taxon>PACMAD clade</taxon>
        <taxon>Arundinoideae</taxon>
        <taxon>Arundineae</taxon>
        <taxon>Arundo</taxon>
    </lineage>
</organism>
<dbReference type="AlphaFoldDB" id="A0A0A8YC90"/>